<gene>
    <name evidence="2" type="ORF">SAMEA3752557_02615</name>
</gene>
<organism evidence="2 3">
    <name type="scientific">Escherichia coli</name>
    <dbReference type="NCBI Taxonomy" id="562"/>
    <lineage>
        <taxon>Bacteria</taxon>
        <taxon>Pseudomonadati</taxon>
        <taxon>Pseudomonadota</taxon>
        <taxon>Gammaproteobacteria</taxon>
        <taxon>Enterobacterales</taxon>
        <taxon>Enterobacteriaceae</taxon>
        <taxon>Escherichia</taxon>
    </lineage>
</organism>
<proteinExistence type="predicted"/>
<evidence type="ECO:0000256" key="1">
    <source>
        <dbReference type="SAM" id="MobiDB-lite"/>
    </source>
</evidence>
<reference evidence="2 3" key="1">
    <citation type="submission" date="2018-06" db="EMBL/GenBank/DDBJ databases">
        <authorList>
            <consortium name="Pathogen Informatics"/>
            <person name="Doyle S."/>
        </authorList>
    </citation>
    <scope>NUCLEOTIDE SEQUENCE [LARGE SCALE GENOMIC DNA]</scope>
    <source>
        <strain evidence="2 3">VREC0535</strain>
    </source>
</reference>
<dbReference type="EMBL" id="UCZA01000014">
    <property type="protein sequence ID" value="SQP82368.1"/>
    <property type="molecule type" value="Genomic_DNA"/>
</dbReference>
<accession>A0A2Y8KK37</accession>
<dbReference type="AlphaFoldDB" id="A0A2Y8KK37"/>
<evidence type="ECO:0000313" key="2">
    <source>
        <dbReference type="EMBL" id="SQP82368.1"/>
    </source>
</evidence>
<name>A0A2Y8KK37_ECOLX</name>
<sequence length="60" mass="6524">MNIAKQKKFAREINLTIVCFNRLATSSQSTADVHSVPQPERTPHVPEGRAGSCVIQNSGC</sequence>
<dbReference type="RefSeq" id="WP_165835417.1">
    <property type="nucleotide sequence ID" value="NZ_JAJDKG010000274.1"/>
</dbReference>
<dbReference type="Proteomes" id="UP000250671">
    <property type="component" value="Unassembled WGS sequence"/>
</dbReference>
<evidence type="ECO:0000313" key="3">
    <source>
        <dbReference type="Proteomes" id="UP000250671"/>
    </source>
</evidence>
<feature type="region of interest" description="Disordered" evidence="1">
    <location>
        <begin position="30"/>
        <end position="50"/>
    </location>
</feature>
<protein>
    <submittedName>
        <fullName evidence="2">Uncharacterized protein</fullName>
    </submittedName>
</protein>